<accession>A0AAQ3LZC3</accession>
<dbReference type="EMBL" id="CP138580">
    <property type="protein sequence ID" value="WPG97949.1"/>
    <property type="molecule type" value="Genomic_DNA"/>
</dbReference>
<dbReference type="Proteomes" id="UP001303373">
    <property type="component" value="Chromosome 1"/>
</dbReference>
<gene>
    <name evidence="2" type="ORF">R9X50_00073200</name>
</gene>
<evidence type="ECO:0000256" key="1">
    <source>
        <dbReference type="SAM" id="SignalP"/>
    </source>
</evidence>
<feature type="signal peptide" evidence="1">
    <location>
        <begin position="1"/>
        <end position="17"/>
    </location>
</feature>
<dbReference type="AlphaFoldDB" id="A0AAQ3LZC3"/>
<proteinExistence type="predicted"/>
<reference evidence="2 3" key="1">
    <citation type="submission" date="2023-11" db="EMBL/GenBank/DDBJ databases">
        <title>An acidophilic fungus is an integral part of prey digestion in a carnivorous sundew plant.</title>
        <authorList>
            <person name="Tsai I.J."/>
        </authorList>
    </citation>
    <scope>NUCLEOTIDE SEQUENCE [LARGE SCALE GENOMIC DNA]</scope>
    <source>
        <strain evidence="2">169a</strain>
    </source>
</reference>
<feature type="chain" id="PRO_5042982299" evidence="1">
    <location>
        <begin position="18"/>
        <end position="123"/>
    </location>
</feature>
<protein>
    <submittedName>
        <fullName evidence="2">Uncharacterized protein</fullName>
    </submittedName>
</protein>
<evidence type="ECO:0000313" key="3">
    <source>
        <dbReference type="Proteomes" id="UP001303373"/>
    </source>
</evidence>
<sequence>MKSATILLAALVGYVQATTYAQFCDDHACTENCGISVSTDNPGCLNESGRNSIKFHDDNIQEVNLVFSPTPNCPCQTECINVVACGEGVCGGKVSCMDLAGHHPAESFRFVGGGSTSCSANNC</sequence>
<organism evidence="2 3">
    <name type="scientific">Acrodontium crateriforme</name>
    <dbReference type="NCBI Taxonomy" id="150365"/>
    <lineage>
        <taxon>Eukaryota</taxon>
        <taxon>Fungi</taxon>
        <taxon>Dikarya</taxon>
        <taxon>Ascomycota</taxon>
        <taxon>Pezizomycotina</taxon>
        <taxon>Dothideomycetes</taxon>
        <taxon>Dothideomycetidae</taxon>
        <taxon>Mycosphaerellales</taxon>
        <taxon>Teratosphaeriaceae</taxon>
        <taxon>Acrodontium</taxon>
    </lineage>
</organism>
<name>A0AAQ3LZC3_9PEZI</name>
<keyword evidence="3" id="KW-1185">Reference proteome</keyword>
<keyword evidence="1" id="KW-0732">Signal</keyword>
<evidence type="ECO:0000313" key="2">
    <source>
        <dbReference type="EMBL" id="WPG97949.1"/>
    </source>
</evidence>